<keyword evidence="2" id="KW-1185">Reference proteome</keyword>
<sequence length="123" mass="14476">MNNLPDFIAIYGDLHDALVEQVRTMYAPEGLTLQVTVQCMKQIDEGEWVFLDMTFEHVQEFRLPLDTRTQVIFELTAVVWGDKFVFDFLPRYIPPQGIDEHRESYFYLVCSAFDVRERSMTSI</sequence>
<proteinExistence type="predicted"/>
<dbReference type="OrthoDB" id="676062at2"/>
<gene>
    <name evidence="1" type="ORF">SAMN02746009_04255</name>
</gene>
<dbReference type="RefSeq" id="WP_073289220.1">
    <property type="nucleotide sequence ID" value="NZ_FRAS01000053.1"/>
</dbReference>
<dbReference type="Proteomes" id="UP000183947">
    <property type="component" value="Unassembled WGS sequence"/>
</dbReference>
<name>A0A1M7HMZ2_9BACT</name>
<evidence type="ECO:0000313" key="2">
    <source>
        <dbReference type="Proteomes" id="UP000183947"/>
    </source>
</evidence>
<organism evidence="1 2">
    <name type="scientific">Hymenobacter psychrotolerans DSM 18569</name>
    <dbReference type="NCBI Taxonomy" id="1121959"/>
    <lineage>
        <taxon>Bacteria</taxon>
        <taxon>Pseudomonadati</taxon>
        <taxon>Bacteroidota</taxon>
        <taxon>Cytophagia</taxon>
        <taxon>Cytophagales</taxon>
        <taxon>Hymenobacteraceae</taxon>
        <taxon>Hymenobacter</taxon>
    </lineage>
</organism>
<protein>
    <recommendedName>
        <fullName evidence="3">Immunity protein 50</fullName>
    </recommendedName>
</protein>
<dbReference type="STRING" id="1121959.SAMN02746009_04255"/>
<dbReference type="EMBL" id="FRAS01000053">
    <property type="protein sequence ID" value="SHM29809.1"/>
    <property type="molecule type" value="Genomic_DNA"/>
</dbReference>
<dbReference type="AlphaFoldDB" id="A0A1M7HMZ2"/>
<evidence type="ECO:0000313" key="1">
    <source>
        <dbReference type="EMBL" id="SHM29809.1"/>
    </source>
</evidence>
<accession>A0A1M7HMZ2</accession>
<evidence type="ECO:0008006" key="3">
    <source>
        <dbReference type="Google" id="ProtNLM"/>
    </source>
</evidence>
<reference evidence="2" key="1">
    <citation type="submission" date="2016-11" db="EMBL/GenBank/DDBJ databases">
        <authorList>
            <person name="Varghese N."/>
            <person name="Submissions S."/>
        </authorList>
    </citation>
    <scope>NUCLEOTIDE SEQUENCE [LARGE SCALE GENOMIC DNA]</scope>
    <source>
        <strain evidence="2">DSM 18569</strain>
    </source>
</reference>